<dbReference type="Gene3D" id="3.40.720.10">
    <property type="entry name" value="Alkaline Phosphatase, subunit A"/>
    <property type="match status" value="1"/>
</dbReference>
<sequence>MPTQPQPQPEGHTVMEGSNRRQFLKATSAATLSLTASTAAHGATRDRPNILFAFADDWGRYASAYARLEGANSLNALIDTPHFDRVAREGVLFNNAFVPAPSCTPCRSSLLSGQYFWQTGLGAILQGAVWDETIPTYPLVMEEAGYHIGYTYKVWSPGRAVNAPYGGARTRYEAAGAHYNQFSHFVTKKALEVGVEQGKQLLFEETRKNFDNFLADRPAGAPFCYWWGPTNTHRTWERGSGKALWGLEPDDLNGRLPAFLPDVHDVREDVCDYLGECLAVDAGLGVLLERLEEIGELDNTLVVVSGDHGIPGFPRAKCNLYDIGCEVALAARWPGRIPPGRAVDDFVNLMDLAPTFLDATGVDIPDTMTGTSLLPVLESGRSGQVDPDRTFVVTGRERHVAAAREGWLPYPQRAIRTKDFLYIINFEPDRWPMGDPRGLDDPGTVPPSFETLALRTFAAYPDLDASPTKAWMIHHRAENEVRPLFELGFGKRPREELYDLRNDPDYMHNVANDPRYAAAREELSTKLMAVLRTESDPRVVETPCRYEAAPYAGRDKPNKS</sequence>
<name>C5HLB8_9BACT</name>
<dbReference type="InterPro" id="IPR006311">
    <property type="entry name" value="TAT_signal"/>
</dbReference>
<dbReference type="Pfam" id="PF00884">
    <property type="entry name" value="Sulfatase"/>
    <property type="match status" value="1"/>
</dbReference>
<dbReference type="InterPro" id="IPR017850">
    <property type="entry name" value="Alkaline_phosphatase_core_sf"/>
</dbReference>
<dbReference type="PANTHER" id="PTHR43751:SF1">
    <property type="entry name" value="SULFATASE ATSG-RELATED"/>
    <property type="match status" value="1"/>
</dbReference>
<accession>C5HLB8</accession>
<evidence type="ECO:0000259" key="1">
    <source>
        <dbReference type="Pfam" id="PF00884"/>
    </source>
</evidence>
<dbReference type="AlphaFoldDB" id="C5HLB8"/>
<reference evidence="2" key="1">
    <citation type="journal article" date="2010" name="FEMS Microbiol. Ecol.">
        <title>Novel lipolytic genes from the microbial metagenomic library of the South China Sea marine sediment.</title>
        <authorList>
            <person name="Hu Y."/>
            <person name="Fu C."/>
            <person name="Huang Y."/>
            <person name="Yin Y."/>
            <person name="Cheng G."/>
            <person name="Lei F."/>
            <person name="Lu N."/>
            <person name="Li J."/>
            <person name="Ashforth E.J."/>
            <person name="Zhang L."/>
            <person name="Zhu B."/>
        </authorList>
    </citation>
    <scope>NUCLEOTIDE SEQUENCE</scope>
</reference>
<organism evidence="2">
    <name type="scientific">uncultured bacterium FLS12</name>
    <dbReference type="NCBI Taxonomy" id="651659"/>
    <lineage>
        <taxon>Bacteria</taxon>
        <taxon>environmental samples</taxon>
    </lineage>
</organism>
<dbReference type="InterPro" id="IPR000917">
    <property type="entry name" value="Sulfatase_N"/>
</dbReference>
<dbReference type="EMBL" id="FJ483464">
    <property type="protein sequence ID" value="ACS15396.1"/>
    <property type="molecule type" value="Genomic_DNA"/>
</dbReference>
<dbReference type="CDD" id="cd16027">
    <property type="entry name" value="SGSH"/>
    <property type="match status" value="1"/>
</dbReference>
<dbReference type="PROSITE" id="PS51318">
    <property type="entry name" value="TAT"/>
    <property type="match status" value="1"/>
</dbReference>
<feature type="domain" description="Sulfatase N-terminal" evidence="1">
    <location>
        <begin position="48"/>
        <end position="362"/>
    </location>
</feature>
<proteinExistence type="predicted"/>
<dbReference type="PANTHER" id="PTHR43751">
    <property type="entry name" value="SULFATASE"/>
    <property type="match status" value="1"/>
</dbReference>
<evidence type="ECO:0000313" key="2">
    <source>
        <dbReference type="EMBL" id="ACS15396.1"/>
    </source>
</evidence>
<protein>
    <submittedName>
        <fullName evidence="2">Sulfatase</fullName>
    </submittedName>
</protein>
<dbReference type="SUPFAM" id="SSF53649">
    <property type="entry name" value="Alkaline phosphatase-like"/>
    <property type="match status" value="1"/>
</dbReference>
<dbReference type="InterPro" id="IPR052701">
    <property type="entry name" value="GAG_Ulvan_Degrading_Sulfatases"/>
</dbReference>